<dbReference type="PROSITE" id="PS50060">
    <property type="entry name" value="MAM_2"/>
    <property type="match status" value="1"/>
</dbReference>
<evidence type="ECO:0000313" key="5">
    <source>
        <dbReference type="Proteomes" id="UP001231197"/>
    </source>
</evidence>
<evidence type="ECO:0000259" key="2">
    <source>
        <dbReference type="PROSITE" id="PS50060"/>
    </source>
</evidence>
<name>A0ABT7ZVZ9_9FLAO</name>
<evidence type="ECO:0000259" key="3">
    <source>
        <dbReference type="PROSITE" id="PS50093"/>
    </source>
</evidence>
<dbReference type="Pfam" id="PF07593">
    <property type="entry name" value="UnbV_ASPIC"/>
    <property type="match status" value="1"/>
</dbReference>
<dbReference type="PROSITE" id="PS50093">
    <property type="entry name" value="PKD"/>
    <property type="match status" value="1"/>
</dbReference>
<dbReference type="InterPro" id="IPR026444">
    <property type="entry name" value="Secre_tail"/>
</dbReference>
<dbReference type="Pfam" id="PF18962">
    <property type="entry name" value="Por_Secre_tail"/>
    <property type="match status" value="1"/>
</dbReference>
<proteinExistence type="predicted"/>
<keyword evidence="5" id="KW-1185">Reference proteome</keyword>
<feature type="domain" description="MAM" evidence="2">
    <location>
        <begin position="1020"/>
        <end position="1195"/>
    </location>
</feature>
<dbReference type="EMBL" id="JASDDK010000003">
    <property type="protein sequence ID" value="MDN3493205.1"/>
    <property type="molecule type" value="Genomic_DNA"/>
</dbReference>
<dbReference type="Gene3D" id="2.130.10.130">
    <property type="entry name" value="Integrin alpha, N-terminal"/>
    <property type="match status" value="1"/>
</dbReference>
<dbReference type="PANTHER" id="PTHR44103:SF1">
    <property type="entry name" value="PROPROTEIN CONVERTASE P"/>
    <property type="match status" value="1"/>
</dbReference>
<dbReference type="Pfam" id="PF18911">
    <property type="entry name" value="PKD_4"/>
    <property type="match status" value="1"/>
</dbReference>
<dbReference type="InterPro" id="IPR011519">
    <property type="entry name" value="UnbV_ASPIC"/>
</dbReference>
<dbReference type="InterPro" id="IPR000998">
    <property type="entry name" value="MAM_dom"/>
</dbReference>
<accession>A0ABT7ZVZ9</accession>
<keyword evidence="1" id="KW-0732">Signal</keyword>
<dbReference type="NCBIfam" id="TIGR04183">
    <property type="entry name" value="Por_Secre_tail"/>
    <property type="match status" value="1"/>
</dbReference>
<dbReference type="CDD" id="cd00146">
    <property type="entry name" value="PKD"/>
    <property type="match status" value="1"/>
</dbReference>
<dbReference type="Pfam" id="PF13517">
    <property type="entry name" value="FG-GAP_3"/>
    <property type="match status" value="4"/>
</dbReference>
<dbReference type="SUPFAM" id="SSF49299">
    <property type="entry name" value="PKD domain"/>
    <property type="match status" value="1"/>
</dbReference>
<dbReference type="SUPFAM" id="SSF69318">
    <property type="entry name" value="Integrin alpha N-terminal domain"/>
    <property type="match status" value="1"/>
</dbReference>
<feature type="domain" description="PKD" evidence="3">
    <location>
        <begin position="428"/>
        <end position="508"/>
    </location>
</feature>
<reference evidence="4 5" key="1">
    <citation type="journal article" date="2023" name="Int. J. Syst. Evol. Microbiol.">
        <title>Winogradskyella bathintestinalis sp. nov., isolated from the intestine of the deep-sea loosejaw dragonfish, Malacosteus niger.</title>
        <authorList>
            <person name="Uniacke-Lowe S."/>
            <person name="Johnson C.N."/>
            <person name="Stanton C."/>
            <person name="Hill C."/>
            <person name="Ross P."/>
        </authorList>
    </citation>
    <scope>NUCLEOTIDE SEQUENCE [LARGE SCALE GENOMIC DNA]</scope>
    <source>
        <strain evidence="4 5">APC 3343</strain>
    </source>
</reference>
<sequence length="1737" mass="188841">MVNKKFITLFTVAIAALAILYFNESRIDTSNYSDYEILAVADHEKLTSGSFSIQQFNENHPITAFNNSTAVNSDNSENIALFNSAINAVAIAKFLNGNLPSTTPTANNGIPTLLSQTGAFSNLNTLSPSPGLIPYDMIEPFWSDGATKKRWMAIPNDGSYDTANEQITFSNDDAWDFPQGSVLIKHFEIGGKRLETRFEVKGDDNVYYYLTYKWNSAQTDATLLDDAVDENVVVNGVTQSWHYPSRNECASCHFPQNGSVLGPKTRNLNMSILYPSSGITMNQLVNFSELGLITETITTGNVSSYSAVAAKDDLSASLEDRARSYIDVNCSSCHNPTVDNIAMFDARYTTLLENQNIIYGDVIYDEGLNNPKVIIPQDVTNSMVHFRMNSTQTGIEMPPLAKDVVDTEGVQLIADWINSLTPTTSSPPVALFSASTINGPAPLSVSFDASASTDADGDTLSYFWDFGDGNTATGVTTSHVYTSSAEFSVTLTVNDGLQSDQAETSIAVNNSNPGGNTVSFSDGTSLLGQNNYSGLPMGVIDMNGDGKDDIVQFNNSRELRIQYQNADGQQFTSHYHGIVSYKNQWGTAIADFDRNGYNDVMSGGAYDYLKIIKNNNGYDSYSQSVIPDSYLFLQGSNFIDIDNDGWADIFACNDDAESKTFLNNQDGTLSNDQSLIRTFTTPASDNSGNYASMWMDYDNDGDLDLYISKCRGGVTSSSDPRRLNMLWQNDGDNNFTEVAEQANLKIGAQTWLSDFGDIDNDGDLDAIIINHYEGPNLMRNNGDGTFTEITSGSGLIPTLNSQNITAIQGFFKDFNNDGYIDLMVSGTNSHFLFYNNGDGTFQNAPNPFNSNQIHSFSVGDINHDGFLDIYAGYANGFNSPTSIKDRIWLNQGNSNNYLNIQLEGTVSNINGIGARVELYGTWGKQIRDVRSGEGYGLVNSFTQHFGIGVSTQVDKVVVRWPSGIVDEILNPAINQFLQIIETEPTPTCTDGIQNGDETGIDCGGSCANACPCEGIDLTVINIDFENGSGTDWTTSGDAITGAFTIADPTAQTASNVQTQPEDDHSASGINAFFTATNTSEGADDIDGGVSIATSPVYTITENSNLSIWYFFGQRDANDDSGDYFILEYSIDGGTNFITLATYGDETVQAQWTEATVEIPENSSLVIRVSAADGLSNGDIIEAGIDDLVVTKICEDPITYTYINNGWSPRDPNNISSNNDIIIVETGEAVISMNTEIDAITIEAGAALTVNSGITLSANTTTLKSTSQLYSSLMVNGTIEGAIKYERYVNANSGGNDLVSPPLSGQSWEDFLNSDNNAMGLLDNGNTNPTTYAFGPFDKTVGDYVNYTNSQNDLDNIDLISGKGYRAATDDGSTLTFAGIVPTSAINVNILHTGAMFSDWNLIGNPYPTYLDMDMFLKFVLFDNGIDPVMRNIDILEDISGIYGYTGSATANEWEVITLANSSLKFMAPGQGFFVAANVDFVNDFDIVFDPSMRVIGTDDDFIAGRNSDGVTFIKLNLSTSNTDYSTEFYFNENASQGLDLGYDGKILGNEAPNFAVYSHLALENTGLPIALQALNPSDLENLVIPLGVNANQGEQITFSISETTLPNNVEVYLEDNQTNTNFSLNSGDYVLTPTTDLNGVGRFYLRFTSSVLSDIQNELDFVQIYTTTKPKLLNIKGQLNSSAKLDLYDIQGRLVLHKTLNQYDLLNTIDISTIGSGVYFVKVISDNQSKTQKIIIN</sequence>
<dbReference type="InterPro" id="IPR013783">
    <property type="entry name" value="Ig-like_fold"/>
</dbReference>
<dbReference type="InterPro" id="IPR036280">
    <property type="entry name" value="Multihaem_cyt_sf"/>
</dbReference>
<dbReference type="InterPro" id="IPR022409">
    <property type="entry name" value="PKD/Chitinase_dom"/>
</dbReference>
<dbReference type="SMART" id="SM00089">
    <property type="entry name" value="PKD"/>
    <property type="match status" value="1"/>
</dbReference>
<dbReference type="SUPFAM" id="SSF48695">
    <property type="entry name" value="Multiheme cytochromes"/>
    <property type="match status" value="1"/>
</dbReference>
<dbReference type="Gene3D" id="2.60.120.260">
    <property type="entry name" value="Galactose-binding domain-like"/>
    <property type="match status" value="1"/>
</dbReference>
<dbReference type="Gene3D" id="2.60.40.10">
    <property type="entry name" value="Immunoglobulins"/>
    <property type="match status" value="1"/>
</dbReference>
<organism evidence="4 5">
    <name type="scientific">Winogradskyella bathintestinalis</name>
    <dbReference type="NCBI Taxonomy" id="3035208"/>
    <lineage>
        <taxon>Bacteria</taxon>
        <taxon>Pseudomonadati</taxon>
        <taxon>Bacteroidota</taxon>
        <taxon>Flavobacteriia</taxon>
        <taxon>Flavobacteriales</taxon>
        <taxon>Flavobacteriaceae</taxon>
        <taxon>Winogradskyella</taxon>
    </lineage>
</organism>
<dbReference type="PANTHER" id="PTHR44103">
    <property type="entry name" value="PROPROTEIN CONVERTASE P"/>
    <property type="match status" value="1"/>
</dbReference>
<evidence type="ECO:0000313" key="4">
    <source>
        <dbReference type="EMBL" id="MDN3493205.1"/>
    </source>
</evidence>
<protein>
    <submittedName>
        <fullName evidence="4">FG-GAP-like repeat-containing protein</fullName>
    </submittedName>
</protein>
<gene>
    <name evidence="4" type="ORF">QMA06_10745</name>
</gene>
<comment type="caution">
    <text evidence="4">The sequence shown here is derived from an EMBL/GenBank/DDBJ whole genome shotgun (WGS) entry which is preliminary data.</text>
</comment>
<dbReference type="InterPro" id="IPR013517">
    <property type="entry name" value="FG-GAP"/>
</dbReference>
<evidence type="ECO:0000256" key="1">
    <source>
        <dbReference type="ARBA" id="ARBA00022729"/>
    </source>
</evidence>
<dbReference type="InterPro" id="IPR035986">
    <property type="entry name" value="PKD_dom_sf"/>
</dbReference>
<dbReference type="InterPro" id="IPR000601">
    <property type="entry name" value="PKD_dom"/>
</dbReference>
<dbReference type="Proteomes" id="UP001231197">
    <property type="component" value="Unassembled WGS sequence"/>
</dbReference>
<dbReference type="RefSeq" id="WP_290206856.1">
    <property type="nucleotide sequence ID" value="NZ_JASDDK010000003.1"/>
</dbReference>
<dbReference type="InterPro" id="IPR028994">
    <property type="entry name" value="Integrin_alpha_N"/>
</dbReference>